<dbReference type="Proteomes" id="UP000178188">
    <property type="component" value="Unassembled WGS sequence"/>
</dbReference>
<feature type="transmembrane region" description="Helical" evidence="1">
    <location>
        <begin position="124"/>
        <end position="146"/>
    </location>
</feature>
<dbReference type="AlphaFoldDB" id="A0A1F4ZRM7"/>
<evidence type="ECO:0000313" key="3">
    <source>
        <dbReference type="Proteomes" id="UP000178188"/>
    </source>
</evidence>
<reference evidence="2 3" key="1">
    <citation type="journal article" date="2016" name="Nat. Commun.">
        <title>Thousands of microbial genomes shed light on interconnected biogeochemical processes in an aquifer system.</title>
        <authorList>
            <person name="Anantharaman K."/>
            <person name="Brown C.T."/>
            <person name="Hug L.A."/>
            <person name="Sharon I."/>
            <person name="Castelle C.J."/>
            <person name="Probst A.J."/>
            <person name="Thomas B.C."/>
            <person name="Singh A."/>
            <person name="Wilkins M.J."/>
            <person name="Karaoz U."/>
            <person name="Brodie E.L."/>
            <person name="Williams K.H."/>
            <person name="Hubbard S.S."/>
            <person name="Banfield J.F."/>
        </authorList>
    </citation>
    <scope>NUCLEOTIDE SEQUENCE [LARGE SCALE GENOMIC DNA]</scope>
</reference>
<keyword evidence="1" id="KW-1133">Transmembrane helix</keyword>
<organism evidence="2 3">
    <name type="scientific">Candidatus Amesbacteria bacterium RIFOXYB1_FULL_47_9</name>
    <dbReference type="NCBI Taxonomy" id="1797266"/>
    <lineage>
        <taxon>Bacteria</taxon>
        <taxon>Candidatus Amesiibacteriota</taxon>
    </lineage>
</organism>
<comment type="caution">
    <text evidence="2">The sequence shown here is derived from an EMBL/GenBank/DDBJ whole genome shotgun (WGS) entry which is preliminary data.</text>
</comment>
<evidence type="ECO:0000313" key="2">
    <source>
        <dbReference type="EMBL" id="OGD09021.1"/>
    </source>
</evidence>
<dbReference type="PANTHER" id="PTHR36833">
    <property type="entry name" value="SLR0610 PROTEIN-RELATED"/>
    <property type="match status" value="1"/>
</dbReference>
<accession>A0A1F4ZRM7</accession>
<dbReference type="EMBL" id="MEXU01000063">
    <property type="protein sequence ID" value="OGD09021.1"/>
    <property type="molecule type" value="Genomic_DNA"/>
</dbReference>
<sequence length="241" mass="27653">MRFNLLISLSGSLCFFYLHLITFALVINRFNFPGWSQGEIWVMLFTFQVFTYLCFYLFWRGLVHTPRDIRSGTFDVILSKPVNSRFLSLIRNGSAHNWISALLSIIYLILSVSRYHLDVTPVGVILFVVFLLFSLWLFHCFSSLLITLNFKYGFLPGTSAAAFEIQEVFKYPAGIFSTRSLWIWLLVIPFSLLTTLPASALLLKPLSANLLIFYVFILAFFTFAADQAWNSSLRHYSSASS</sequence>
<dbReference type="PANTHER" id="PTHR36833:SF1">
    <property type="entry name" value="INTEGRAL MEMBRANE TRANSPORT PROTEIN"/>
    <property type="match status" value="1"/>
</dbReference>
<feature type="transmembrane region" description="Helical" evidence="1">
    <location>
        <begin position="40"/>
        <end position="59"/>
    </location>
</feature>
<protein>
    <recommendedName>
        <fullName evidence="4">ABC transporter permease</fullName>
    </recommendedName>
</protein>
<gene>
    <name evidence="2" type="ORF">A2395_01650</name>
</gene>
<dbReference type="InterPro" id="IPR010390">
    <property type="entry name" value="ABC-2_transporter-like"/>
</dbReference>
<feature type="transmembrane region" description="Helical" evidence="1">
    <location>
        <begin position="95"/>
        <end position="112"/>
    </location>
</feature>
<evidence type="ECO:0000256" key="1">
    <source>
        <dbReference type="SAM" id="Phobius"/>
    </source>
</evidence>
<dbReference type="Pfam" id="PF06182">
    <property type="entry name" value="ABC2_membrane_6"/>
    <property type="match status" value="1"/>
</dbReference>
<feature type="transmembrane region" description="Helical" evidence="1">
    <location>
        <begin position="6"/>
        <end position="28"/>
    </location>
</feature>
<feature type="transmembrane region" description="Helical" evidence="1">
    <location>
        <begin position="210"/>
        <end position="229"/>
    </location>
</feature>
<keyword evidence="1" id="KW-0472">Membrane</keyword>
<keyword evidence="1" id="KW-0812">Transmembrane</keyword>
<proteinExistence type="predicted"/>
<name>A0A1F4ZRM7_9BACT</name>
<feature type="transmembrane region" description="Helical" evidence="1">
    <location>
        <begin position="181"/>
        <end position="203"/>
    </location>
</feature>
<evidence type="ECO:0008006" key="4">
    <source>
        <dbReference type="Google" id="ProtNLM"/>
    </source>
</evidence>